<feature type="binding site" evidence="3">
    <location>
        <begin position="210"/>
        <end position="217"/>
    </location>
    <ligand>
        <name>ATP</name>
        <dbReference type="ChEBI" id="CHEBI:30616"/>
    </ligand>
</feature>
<dbReference type="InterPro" id="IPR036597">
    <property type="entry name" value="Fido-like_dom_sf"/>
</dbReference>
<dbReference type="PANTHER" id="PTHR13504:SF35">
    <property type="entry name" value="PROTEIN ADENYLYLTRANSFERASE SOFIC"/>
    <property type="match status" value="1"/>
</dbReference>
<feature type="region of interest" description="Disordered" evidence="4">
    <location>
        <begin position="1"/>
        <end position="25"/>
    </location>
</feature>
<dbReference type="InterPro" id="IPR040198">
    <property type="entry name" value="Fido_containing"/>
</dbReference>
<keyword evidence="1" id="KW-0067">ATP-binding</keyword>
<comment type="caution">
    <text evidence="6">The sequence shown here is derived from an EMBL/GenBank/DDBJ whole genome shotgun (WGS) entry which is preliminary data.</text>
</comment>
<feature type="binding site" evidence="1">
    <location>
        <position position="206"/>
    </location>
    <ligand>
        <name>ATP</name>
        <dbReference type="ChEBI" id="CHEBI:30616"/>
    </ligand>
</feature>
<dbReference type="PROSITE" id="PS51459">
    <property type="entry name" value="FIDO"/>
    <property type="match status" value="1"/>
</dbReference>
<feature type="domain" description="Fido" evidence="5">
    <location>
        <begin position="140"/>
        <end position="270"/>
    </location>
</feature>
<dbReference type="InterPro" id="IPR003812">
    <property type="entry name" value="Fido"/>
</dbReference>
<dbReference type="SUPFAM" id="SSF140931">
    <property type="entry name" value="Fic-like"/>
    <property type="match status" value="1"/>
</dbReference>
<feature type="active site" evidence="2">
    <location>
        <position position="206"/>
    </location>
</feature>
<reference evidence="6 7" key="1">
    <citation type="submission" date="2017-01" db="EMBL/GenBank/DDBJ databases">
        <title>Whole-Genome Shotgun Sequencing of Two beta-Proteobacterial Species in Search of the Bulgecin Biosynthetic Cluster.</title>
        <authorList>
            <person name="Horsman M.E."/>
            <person name="Marous D.R."/>
            <person name="Li R."/>
            <person name="Oliver R.A."/>
            <person name="Byun B."/>
            <person name="Emrich S.J."/>
            <person name="Boggess B."/>
            <person name="Townsend C.A."/>
            <person name="Mobashery S."/>
        </authorList>
    </citation>
    <scope>NUCLEOTIDE SEQUENCE [LARGE SCALE GENOMIC DNA]</scope>
    <source>
        <strain evidence="6 7">ATCC 31363</strain>
    </source>
</reference>
<feature type="binding site" evidence="1">
    <location>
        <position position="248"/>
    </location>
    <ligand>
        <name>ATP</name>
        <dbReference type="ChEBI" id="CHEBI:30616"/>
    </ligand>
</feature>
<dbReference type="InterPro" id="IPR048770">
    <property type="entry name" value="SoFic-like_C"/>
</dbReference>
<sequence>MSEAQSTSRATAFDPQTPYNDLPALPPRAEIDSKAILKACIGARAQLATLKESAKLIPQQSVLINTIPLLEAQASSEIENIVTTTDRLFQYAQEAGQASADPATKEALRYRTALYQGYKSLRDRPITTSTAVDVCRTIKGVEMDIRRVPGVALMNDATRQVVYTPPQGENAVRDLLSNWERFLHDHDEIDPLIRLAIMHYQFEAIHPFTDGNGRTGRVLNLLFLVEKGLLDQPILYLSRYIISNKTDYYRLLLKVTTDGAWEEWILYMLAAVESTAQWTTERIHEIKTLMQTTADMLRKAMPGGYSRELVEIIFAQPYCRISNVVDAGIAQRATASKLLKELARLDILVELQVGREKLFINPRLMQVLKGETPRPVSTATV</sequence>
<evidence type="ECO:0000256" key="3">
    <source>
        <dbReference type="PIRSR" id="PIRSR640198-2"/>
    </source>
</evidence>
<evidence type="ECO:0000313" key="6">
    <source>
        <dbReference type="EMBL" id="PCE27590.1"/>
    </source>
</evidence>
<dbReference type="Gene3D" id="1.10.3290.10">
    <property type="entry name" value="Fido-like domain"/>
    <property type="match status" value="1"/>
</dbReference>
<dbReference type="EMBL" id="MTZV01000002">
    <property type="protein sequence ID" value="PCE27590.1"/>
    <property type="molecule type" value="Genomic_DNA"/>
</dbReference>
<evidence type="ECO:0000256" key="1">
    <source>
        <dbReference type="PIRSR" id="PIRSR038925-1"/>
    </source>
</evidence>
<feature type="compositionally biased region" description="Polar residues" evidence="4">
    <location>
        <begin position="1"/>
        <end position="10"/>
    </location>
</feature>
<dbReference type="InterPro" id="IPR025758">
    <property type="entry name" value="Fic/DOC_N"/>
</dbReference>
<dbReference type="Pfam" id="PF02661">
    <property type="entry name" value="Fic"/>
    <property type="match status" value="1"/>
</dbReference>
<dbReference type="InterPro" id="IPR026287">
    <property type="entry name" value="SoFic-like"/>
</dbReference>
<dbReference type="OrthoDB" id="9807853at2"/>
<dbReference type="PANTHER" id="PTHR13504">
    <property type="entry name" value="FIDO DOMAIN-CONTAINING PROTEIN DDB_G0283145"/>
    <property type="match status" value="1"/>
</dbReference>
<dbReference type="Proteomes" id="UP000218022">
    <property type="component" value="Unassembled WGS sequence"/>
</dbReference>
<name>A0A2A4F4K3_9BURK</name>
<dbReference type="NCBIfam" id="NF046030">
    <property type="entry name" value="ProtAdlyltaseSoFic"/>
    <property type="match status" value="1"/>
</dbReference>
<evidence type="ECO:0000256" key="4">
    <source>
        <dbReference type="SAM" id="MobiDB-lite"/>
    </source>
</evidence>
<feature type="binding site" evidence="1">
    <location>
        <begin position="211"/>
        <end position="217"/>
    </location>
    <ligand>
        <name>ATP</name>
        <dbReference type="ChEBI" id="CHEBI:30616"/>
    </ligand>
</feature>
<proteinExistence type="predicted"/>
<evidence type="ECO:0000313" key="7">
    <source>
        <dbReference type="Proteomes" id="UP000218022"/>
    </source>
</evidence>
<keyword evidence="1" id="KW-0547">Nucleotide-binding</keyword>
<evidence type="ECO:0000259" key="5">
    <source>
        <dbReference type="PROSITE" id="PS51459"/>
    </source>
</evidence>
<accession>A0A2A4F4K3</accession>
<dbReference type="Pfam" id="PF21248">
    <property type="entry name" value="SoFic-like_C"/>
    <property type="match status" value="1"/>
</dbReference>
<protein>
    <submittedName>
        <fullName evidence="6">Addiction module protein</fullName>
    </submittedName>
</protein>
<evidence type="ECO:0000256" key="2">
    <source>
        <dbReference type="PIRSR" id="PIRSR640198-1"/>
    </source>
</evidence>
<dbReference type="AlphaFoldDB" id="A0A2A4F4K3"/>
<dbReference type="GO" id="GO:0005524">
    <property type="term" value="F:ATP binding"/>
    <property type="evidence" value="ECO:0007669"/>
    <property type="project" value="UniProtKB-KW"/>
</dbReference>
<feature type="binding site" evidence="1">
    <location>
        <position position="79"/>
    </location>
    <ligand>
        <name>ATP</name>
        <dbReference type="ChEBI" id="CHEBI:30616"/>
    </ligand>
</feature>
<gene>
    <name evidence="6" type="ORF">BWP39_03540</name>
</gene>
<dbReference type="RefSeq" id="WP_096716977.1">
    <property type="nucleotide sequence ID" value="NZ_MTZV01000002.1"/>
</dbReference>
<feature type="binding site" evidence="3">
    <location>
        <begin position="248"/>
        <end position="249"/>
    </location>
    <ligand>
        <name>ATP</name>
        <dbReference type="ChEBI" id="CHEBI:30616"/>
    </ligand>
</feature>
<dbReference type="Pfam" id="PF13784">
    <property type="entry name" value="Fic_N"/>
    <property type="match status" value="1"/>
</dbReference>
<dbReference type="PIRSF" id="PIRSF038925">
    <property type="entry name" value="AMP-prot_trans"/>
    <property type="match status" value="1"/>
</dbReference>
<organism evidence="6 7">
    <name type="scientific">Paraburkholderia acidicola</name>
    <dbReference type="NCBI Taxonomy" id="1912599"/>
    <lineage>
        <taxon>Bacteria</taxon>
        <taxon>Pseudomonadati</taxon>
        <taxon>Pseudomonadota</taxon>
        <taxon>Betaproteobacteria</taxon>
        <taxon>Burkholderiales</taxon>
        <taxon>Burkholderiaceae</taxon>
        <taxon>Paraburkholderia</taxon>
    </lineage>
</organism>